<evidence type="ECO:0000256" key="1">
    <source>
        <dbReference type="SAM" id="Phobius"/>
    </source>
</evidence>
<keyword evidence="1" id="KW-0812">Transmembrane</keyword>
<evidence type="ECO:0000313" key="3">
    <source>
        <dbReference type="Proteomes" id="UP000324222"/>
    </source>
</evidence>
<accession>A0A5B7F5S4</accession>
<dbReference type="AlphaFoldDB" id="A0A5B7F5S4"/>
<reference evidence="2 3" key="1">
    <citation type="submission" date="2019-05" db="EMBL/GenBank/DDBJ databases">
        <title>Another draft genome of Portunus trituberculatus and its Hox gene families provides insights of decapod evolution.</title>
        <authorList>
            <person name="Jeong J.-H."/>
            <person name="Song I."/>
            <person name="Kim S."/>
            <person name="Choi T."/>
            <person name="Kim D."/>
            <person name="Ryu S."/>
            <person name="Kim W."/>
        </authorList>
    </citation>
    <scope>NUCLEOTIDE SEQUENCE [LARGE SCALE GENOMIC DNA]</scope>
    <source>
        <tissue evidence="2">Muscle</tissue>
    </source>
</reference>
<keyword evidence="1" id="KW-0472">Membrane</keyword>
<keyword evidence="1" id="KW-1133">Transmembrane helix</keyword>
<name>A0A5B7F5S4_PORTR</name>
<sequence>MLKPLYGHLCFYLGALFPGSLSLLINHTLQQ</sequence>
<feature type="transmembrane region" description="Helical" evidence="1">
    <location>
        <begin position="6"/>
        <end position="25"/>
    </location>
</feature>
<evidence type="ECO:0000313" key="2">
    <source>
        <dbReference type="EMBL" id="MPC42860.1"/>
    </source>
</evidence>
<dbReference type="EMBL" id="VSRR010005596">
    <property type="protein sequence ID" value="MPC42860.1"/>
    <property type="molecule type" value="Genomic_DNA"/>
</dbReference>
<keyword evidence="3" id="KW-1185">Reference proteome</keyword>
<gene>
    <name evidence="2" type="ORF">E2C01_036491</name>
</gene>
<comment type="caution">
    <text evidence="2">The sequence shown here is derived from an EMBL/GenBank/DDBJ whole genome shotgun (WGS) entry which is preliminary data.</text>
</comment>
<organism evidence="2 3">
    <name type="scientific">Portunus trituberculatus</name>
    <name type="common">Swimming crab</name>
    <name type="synonym">Neptunus trituberculatus</name>
    <dbReference type="NCBI Taxonomy" id="210409"/>
    <lineage>
        <taxon>Eukaryota</taxon>
        <taxon>Metazoa</taxon>
        <taxon>Ecdysozoa</taxon>
        <taxon>Arthropoda</taxon>
        <taxon>Crustacea</taxon>
        <taxon>Multicrustacea</taxon>
        <taxon>Malacostraca</taxon>
        <taxon>Eumalacostraca</taxon>
        <taxon>Eucarida</taxon>
        <taxon>Decapoda</taxon>
        <taxon>Pleocyemata</taxon>
        <taxon>Brachyura</taxon>
        <taxon>Eubrachyura</taxon>
        <taxon>Portunoidea</taxon>
        <taxon>Portunidae</taxon>
        <taxon>Portuninae</taxon>
        <taxon>Portunus</taxon>
    </lineage>
</organism>
<protein>
    <submittedName>
        <fullName evidence="2">Uncharacterized protein</fullName>
    </submittedName>
</protein>
<dbReference type="Proteomes" id="UP000324222">
    <property type="component" value="Unassembled WGS sequence"/>
</dbReference>
<proteinExistence type="predicted"/>